<evidence type="ECO:0000256" key="4">
    <source>
        <dbReference type="ARBA" id="ARBA00022884"/>
    </source>
</evidence>
<dbReference type="Proteomes" id="UP000030787">
    <property type="component" value="Chromosome"/>
</dbReference>
<dbReference type="SUPFAM" id="SSF50249">
    <property type="entry name" value="Nucleic acid-binding proteins"/>
    <property type="match status" value="1"/>
</dbReference>
<dbReference type="PANTHER" id="PTHR21321:SF4">
    <property type="entry name" value="EXOSOME COMPLEX COMPONENT RRP4"/>
    <property type="match status" value="1"/>
</dbReference>
<dbReference type="GeneID" id="24818725"/>
<keyword evidence="4 5" id="KW-0694">RNA-binding</keyword>
<dbReference type="Pfam" id="PF22625">
    <property type="entry name" value="ECR1_N_2"/>
    <property type="match status" value="1"/>
</dbReference>
<dbReference type="SUPFAM" id="SSF110324">
    <property type="entry name" value="Ribosomal L27 protein-like"/>
    <property type="match status" value="1"/>
</dbReference>
<organism evidence="7 8">
    <name type="scientific">Candidatus Methanoplasma termitum</name>
    <dbReference type="NCBI Taxonomy" id="1577791"/>
    <lineage>
        <taxon>Archaea</taxon>
        <taxon>Methanobacteriati</taxon>
        <taxon>Thermoplasmatota</taxon>
        <taxon>Thermoplasmata</taxon>
        <taxon>Methanomassiliicoccales</taxon>
        <taxon>Methanomassiliicoccaceae</taxon>
        <taxon>Candidatus Methanoplasma</taxon>
    </lineage>
</organism>
<protein>
    <recommendedName>
        <fullName evidence="5">Exosome complex component Rrp4</fullName>
    </recommendedName>
</protein>
<gene>
    <name evidence="5 7" type="primary">rrp4</name>
    <name evidence="7" type="ORF">Mpt1_c10630</name>
</gene>
<dbReference type="PROSITE" id="PS50084">
    <property type="entry name" value="KH_TYPE_1"/>
    <property type="match status" value="1"/>
</dbReference>
<dbReference type="Pfam" id="PF21266">
    <property type="entry name" value="S1_RRP4"/>
    <property type="match status" value="1"/>
</dbReference>
<dbReference type="SMART" id="SM00322">
    <property type="entry name" value="KH"/>
    <property type="match status" value="1"/>
</dbReference>
<dbReference type="HAMAP" id="MF_00623">
    <property type="entry name" value="Exosome_Rrp4"/>
    <property type="match status" value="1"/>
</dbReference>
<keyword evidence="3 5" id="KW-0271">Exosome</keyword>
<evidence type="ECO:0000256" key="1">
    <source>
        <dbReference type="ARBA" id="ARBA00009155"/>
    </source>
</evidence>
<dbReference type="InterPro" id="IPR036612">
    <property type="entry name" value="KH_dom_type_1_sf"/>
</dbReference>
<dbReference type="RefSeq" id="WP_048112855.1">
    <property type="nucleotide sequence ID" value="NZ_CP010070.1"/>
</dbReference>
<comment type="subcellular location">
    <subcellularLocation>
        <location evidence="5">Cytoplasm</location>
    </subcellularLocation>
</comment>
<dbReference type="InterPro" id="IPR023474">
    <property type="entry name" value="Rrp4"/>
</dbReference>
<dbReference type="KEGG" id="mear:Mpt1_c10630"/>
<comment type="subunit">
    <text evidence="5">Component of the archaeal exosome complex. Forms a trimer of Rrp4 and/or Csl4 subunits. The trimer associates with an hexameric ring-like arrangement composed of 3 Rrp41-Rrp42 heterodimers.</text>
</comment>
<dbReference type="PROSITE" id="PS50126">
    <property type="entry name" value="S1"/>
    <property type="match status" value="1"/>
</dbReference>
<dbReference type="CDD" id="cd22524">
    <property type="entry name" value="KH-I_Rrp4_prokar"/>
    <property type="match status" value="1"/>
</dbReference>
<dbReference type="GO" id="GO:0034475">
    <property type="term" value="P:U4 snRNA 3'-end processing"/>
    <property type="evidence" value="ECO:0007669"/>
    <property type="project" value="TreeGrafter"/>
</dbReference>
<dbReference type="GO" id="GO:0000467">
    <property type="term" value="P:exonucleolytic trimming to generate mature 3'-end of 5.8S rRNA from tricistronic rRNA transcript (SSU-rRNA, 5.8S rRNA, LSU-rRNA)"/>
    <property type="evidence" value="ECO:0007669"/>
    <property type="project" value="TreeGrafter"/>
</dbReference>
<feature type="domain" description="S1 motif" evidence="6">
    <location>
        <begin position="66"/>
        <end position="135"/>
    </location>
</feature>
<dbReference type="CDD" id="cd05789">
    <property type="entry name" value="S1_Rrp4"/>
    <property type="match status" value="1"/>
</dbReference>
<name>A0A0A7LHD7_9ARCH</name>
<evidence type="ECO:0000259" key="6">
    <source>
        <dbReference type="PROSITE" id="PS50126"/>
    </source>
</evidence>
<dbReference type="InterPro" id="IPR026699">
    <property type="entry name" value="Exosome_RNA_bind1/RRP40/RRP4"/>
</dbReference>
<sequence>MEKRNARNTREVVVPGELLDDSGMGAGNNAYVLNGKVYAGVLGVKNVFHDTIGVIPLGGRYMPTTGDTVIGIIEDIGPSNWLVDINAPYPAPLHVSEVPWKIEFGDTSKYLNVGNVVMLKVLMVDESKKIQVTMKDSGLRRIEGGQMVEMPHSKVSRVIGKSGSMIQKIKNLTDCRIFVGQNGRIWVDGDKENADVAVAAIKMIEREAQSSNLTEKVEKFIKEKLPQAVDESGEGY</sequence>
<dbReference type="EMBL" id="CP010070">
    <property type="protein sequence ID" value="AIZ56931.1"/>
    <property type="molecule type" value="Genomic_DNA"/>
</dbReference>
<comment type="function">
    <text evidence="5">Non-catalytic component of the exosome, which is a complex involved in RNA degradation. Increases the RNA binding and the efficiency of RNA degradation. Confers strong poly(A) specificity to the exosome.</text>
</comment>
<dbReference type="GO" id="GO:0000178">
    <property type="term" value="C:exosome (RNase complex)"/>
    <property type="evidence" value="ECO:0007669"/>
    <property type="project" value="UniProtKB-KW"/>
</dbReference>
<dbReference type="Gene3D" id="2.40.50.140">
    <property type="entry name" value="Nucleic acid-binding proteins"/>
    <property type="match status" value="1"/>
</dbReference>
<dbReference type="GO" id="GO:0005737">
    <property type="term" value="C:cytoplasm"/>
    <property type="evidence" value="ECO:0007669"/>
    <property type="project" value="UniProtKB-SubCell"/>
</dbReference>
<evidence type="ECO:0000313" key="7">
    <source>
        <dbReference type="EMBL" id="AIZ56931.1"/>
    </source>
</evidence>
<dbReference type="OrthoDB" id="35160at2157"/>
<dbReference type="SMART" id="SM00316">
    <property type="entry name" value="S1"/>
    <property type="match status" value="1"/>
</dbReference>
<dbReference type="InterPro" id="IPR004088">
    <property type="entry name" value="KH_dom_type_1"/>
</dbReference>
<evidence type="ECO:0000313" key="8">
    <source>
        <dbReference type="Proteomes" id="UP000030787"/>
    </source>
</evidence>
<dbReference type="STRING" id="1577791.Mpt1_c10630"/>
<keyword evidence="8" id="KW-1185">Reference proteome</keyword>
<dbReference type="GO" id="GO:0008143">
    <property type="term" value="F:poly(A) binding"/>
    <property type="evidence" value="ECO:0007669"/>
    <property type="project" value="InterPro"/>
</dbReference>
<dbReference type="InterPro" id="IPR003029">
    <property type="entry name" value="S1_domain"/>
</dbReference>
<dbReference type="AlphaFoldDB" id="A0A0A7LHD7"/>
<keyword evidence="2 5" id="KW-0963">Cytoplasm</keyword>
<dbReference type="HOGENOM" id="CLU_071769_0_0_2"/>
<dbReference type="PANTHER" id="PTHR21321">
    <property type="entry name" value="PNAS-3 RELATED"/>
    <property type="match status" value="1"/>
</dbReference>
<dbReference type="Gene3D" id="3.30.1370.10">
    <property type="entry name" value="K Homology domain, type 1"/>
    <property type="match status" value="1"/>
</dbReference>
<dbReference type="InterPro" id="IPR012340">
    <property type="entry name" value="NA-bd_OB-fold"/>
</dbReference>
<reference evidence="7 8" key="1">
    <citation type="journal article" date="2014" name="Appl. Environ. Microbiol.">
        <title>Comparative Genome Analysis of 'Candidatus Methanoplasma termitum' Indicates a New Mode of Energy Metabolism in the Seventh Order of Methanogens.</title>
        <authorList>
            <person name="Lang K."/>
            <person name="Schuldes J."/>
            <person name="Klingl A."/>
            <person name="Poehlein A."/>
            <person name="Daniel R."/>
            <person name="Brune A."/>
        </authorList>
    </citation>
    <scope>NUCLEOTIDE SEQUENCE [LARGE SCALE GENOMIC DNA]</scope>
    <source>
        <strain evidence="8">Mpt1</strain>
    </source>
</reference>
<dbReference type="GO" id="GO:0071034">
    <property type="term" value="P:CUT catabolic process"/>
    <property type="evidence" value="ECO:0007669"/>
    <property type="project" value="TreeGrafter"/>
</dbReference>
<dbReference type="SUPFAM" id="SSF54791">
    <property type="entry name" value="Eukaryotic type KH-domain (KH-domain type I)"/>
    <property type="match status" value="1"/>
</dbReference>
<dbReference type="InterPro" id="IPR054371">
    <property type="entry name" value="RRP4_N"/>
</dbReference>
<evidence type="ECO:0000256" key="2">
    <source>
        <dbReference type="ARBA" id="ARBA00022490"/>
    </source>
</evidence>
<dbReference type="InterPro" id="IPR004087">
    <property type="entry name" value="KH_dom"/>
</dbReference>
<accession>A0A0A7LHD7</accession>
<evidence type="ECO:0000256" key="5">
    <source>
        <dbReference type="HAMAP-Rule" id="MF_00623"/>
    </source>
</evidence>
<dbReference type="NCBIfam" id="NF003181">
    <property type="entry name" value="PRK04163.1-1"/>
    <property type="match status" value="1"/>
</dbReference>
<dbReference type="Gene3D" id="2.40.50.100">
    <property type="match status" value="1"/>
</dbReference>
<dbReference type="Pfam" id="PF00013">
    <property type="entry name" value="KH_1"/>
    <property type="match status" value="1"/>
</dbReference>
<proteinExistence type="inferred from homology"/>
<comment type="similarity">
    <text evidence="1 5">Belongs to the RRP4 family.</text>
</comment>
<dbReference type="GO" id="GO:0071051">
    <property type="term" value="P:poly(A)-dependent snoRNA 3'-end processing"/>
    <property type="evidence" value="ECO:0007669"/>
    <property type="project" value="TreeGrafter"/>
</dbReference>
<dbReference type="InterPro" id="IPR048565">
    <property type="entry name" value="S1_RRP4"/>
</dbReference>
<evidence type="ECO:0000256" key="3">
    <source>
        <dbReference type="ARBA" id="ARBA00022835"/>
    </source>
</evidence>